<dbReference type="PANTHER" id="PTHR47690:SF1">
    <property type="entry name" value="GLUCOKINASE"/>
    <property type="match status" value="1"/>
</dbReference>
<evidence type="ECO:0000256" key="3">
    <source>
        <dbReference type="HAMAP-Rule" id="MF_00524"/>
    </source>
</evidence>
<dbReference type="NCBIfam" id="NF001416">
    <property type="entry name" value="PRK00292.1-3"/>
    <property type="match status" value="1"/>
</dbReference>
<comment type="similarity">
    <text evidence="3 4">Belongs to the bacterial glucokinase family.</text>
</comment>
<keyword evidence="3" id="KW-0963">Cytoplasm</keyword>
<dbReference type="EC" id="2.7.1.2" evidence="3"/>
<keyword evidence="3" id="KW-0547">Nucleotide-binding</keyword>
<dbReference type="InterPro" id="IPR043129">
    <property type="entry name" value="ATPase_NBD"/>
</dbReference>
<dbReference type="RefSeq" id="WP_345533888.1">
    <property type="nucleotide sequence ID" value="NZ_BAABLD010000011.1"/>
</dbReference>
<dbReference type="EMBL" id="BAABLD010000011">
    <property type="protein sequence ID" value="GAA5168949.1"/>
    <property type="molecule type" value="Genomic_DNA"/>
</dbReference>
<evidence type="ECO:0000313" key="6">
    <source>
        <dbReference type="Proteomes" id="UP001500547"/>
    </source>
</evidence>
<gene>
    <name evidence="3" type="primary">glk</name>
    <name evidence="5" type="ORF">GCM10025770_29770</name>
</gene>
<dbReference type="InterPro" id="IPR050201">
    <property type="entry name" value="Bacterial_glucokinase"/>
</dbReference>
<proteinExistence type="inferred from homology"/>
<keyword evidence="3" id="KW-0324">Glycolysis</keyword>
<accession>A0ABP9QWW9</accession>
<reference evidence="6" key="1">
    <citation type="journal article" date="2019" name="Int. J. Syst. Evol. Microbiol.">
        <title>The Global Catalogue of Microorganisms (GCM) 10K type strain sequencing project: providing services to taxonomists for standard genome sequencing and annotation.</title>
        <authorList>
            <consortium name="The Broad Institute Genomics Platform"/>
            <consortium name="The Broad Institute Genome Sequencing Center for Infectious Disease"/>
            <person name="Wu L."/>
            <person name="Ma J."/>
        </authorList>
    </citation>
    <scope>NUCLEOTIDE SEQUENCE [LARGE SCALE GENOMIC DNA]</scope>
    <source>
        <strain evidence="6">JCM 18715</strain>
    </source>
</reference>
<dbReference type="PANTHER" id="PTHR47690">
    <property type="entry name" value="GLUCOKINASE"/>
    <property type="match status" value="1"/>
</dbReference>
<dbReference type="HAMAP" id="MF_00524">
    <property type="entry name" value="Glucokinase"/>
    <property type="match status" value="1"/>
</dbReference>
<keyword evidence="1 3" id="KW-0808">Transferase</keyword>
<dbReference type="SUPFAM" id="SSF53067">
    <property type="entry name" value="Actin-like ATPase domain"/>
    <property type="match status" value="1"/>
</dbReference>
<keyword evidence="6" id="KW-1185">Reference proteome</keyword>
<name>A0ABP9QWW9_9RHOO</name>
<comment type="catalytic activity">
    <reaction evidence="3">
        <text>D-glucose + ATP = D-glucose 6-phosphate + ADP + H(+)</text>
        <dbReference type="Rhea" id="RHEA:17825"/>
        <dbReference type="ChEBI" id="CHEBI:4167"/>
        <dbReference type="ChEBI" id="CHEBI:15378"/>
        <dbReference type="ChEBI" id="CHEBI:30616"/>
        <dbReference type="ChEBI" id="CHEBI:61548"/>
        <dbReference type="ChEBI" id="CHEBI:456216"/>
        <dbReference type="EC" id="2.7.1.2"/>
    </reaction>
</comment>
<dbReference type="Gene3D" id="3.30.420.40">
    <property type="match status" value="1"/>
</dbReference>
<evidence type="ECO:0000313" key="5">
    <source>
        <dbReference type="EMBL" id="GAA5168949.1"/>
    </source>
</evidence>
<sequence>MSTHELSPWIAGDIGGTNARFARIDKKGGLCDIAILRCADYAGPTEALQAYLAAHPGPAPVAATIGIANPLDGDRVQMTNHSWNFSIEAMRRAIGLTRLDFLNDFTALAMSLSELGDKDRSQIGGGKAKARAAIGVIGPGTGLGVSGLIPCPGGYAPIEGEGGHVSIAGQTAEELAVITALYRMFPHVSAERAVSGTGLPSLHQALAEVRGTRADPLTPPEIAERALNESDALCVATMHMFCCLLGTAAANLAVTLGARGGIYIGGGIVPKLGDFFLRSGFRQRFEDKGRFSAYLADIPTWIITSPVAALIGAAAHLRQHADAR</sequence>
<dbReference type="Pfam" id="PF02685">
    <property type="entry name" value="Glucokinase"/>
    <property type="match status" value="1"/>
</dbReference>
<evidence type="ECO:0000256" key="4">
    <source>
        <dbReference type="RuleBase" id="RU004046"/>
    </source>
</evidence>
<comment type="subcellular location">
    <subcellularLocation>
        <location evidence="3">Cytoplasm</location>
    </subcellularLocation>
</comment>
<protein>
    <recommendedName>
        <fullName evidence="3">Glucokinase</fullName>
        <ecNumber evidence="3">2.7.1.2</ecNumber>
    </recommendedName>
    <alternativeName>
        <fullName evidence="3">Glucose kinase</fullName>
    </alternativeName>
</protein>
<keyword evidence="3" id="KW-0067">ATP-binding</keyword>
<dbReference type="Gene3D" id="3.40.367.20">
    <property type="match status" value="1"/>
</dbReference>
<dbReference type="NCBIfam" id="TIGR00749">
    <property type="entry name" value="glk"/>
    <property type="match status" value="1"/>
</dbReference>
<organism evidence="5 6">
    <name type="scientific">Viridibacterium curvum</name>
    <dbReference type="NCBI Taxonomy" id="1101404"/>
    <lineage>
        <taxon>Bacteria</taxon>
        <taxon>Pseudomonadati</taxon>
        <taxon>Pseudomonadota</taxon>
        <taxon>Betaproteobacteria</taxon>
        <taxon>Rhodocyclales</taxon>
        <taxon>Rhodocyclaceae</taxon>
        <taxon>Viridibacterium</taxon>
    </lineage>
</organism>
<dbReference type="CDD" id="cd24008">
    <property type="entry name" value="ASKHA_NBD_GLK"/>
    <property type="match status" value="1"/>
</dbReference>
<dbReference type="InterPro" id="IPR003836">
    <property type="entry name" value="Glucokinase"/>
</dbReference>
<evidence type="ECO:0000256" key="1">
    <source>
        <dbReference type="ARBA" id="ARBA00022679"/>
    </source>
</evidence>
<comment type="caution">
    <text evidence="5">The sequence shown here is derived from an EMBL/GenBank/DDBJ whole genome shotgun (WGS) entry which is preliminary data.</text>
</comment>
<feature type="binding site" evidence="3">
    <location>
        <begin position="12"/>
        <end position="17"/>
    </location>
    <ligand>
        <name>ATP</name>
        <dbReference type="ChEBI" id="CHEBI:30616"/>
    </ligand>
</feature>
<keyword evidence="2 3" id="KW-0418">Kinase</keyword>
<evidence type="ECO:0000256" key="2">
    <source>
        <dbReference type="ARBA" id="ARBA00022777"/>
    </source>
</evidence>
<dbReference type="Proteomes" id="UP001500547">
    <property type="component" value="Unassembled WGS sequence"/>
</dbReference>